<evidence type="ECO:0000259" key="6">
    <source>
        <dbReference type="Pfam" id="PF00171"/>
    </source>
</evidence>
<evidence type="ECO:0000256" key="3">
    <source>
        <dbReference type="ARBA" id="ARBA00023027"/>
    </source>
</evidence>
<feature type="active site" evidence="4">
    <location>
        <position position="258"/>
    </location>
</feature>
<dbReference type="Pfam" id="PF00171">
    <property type="entry name" value="Aldedh"/>
    <property type="match status" value="1"/>
</dbReference>
<proteinExistence type="inferred from homology"/>
<gene>
    <name evidence="7" type="ORF">Agabi119p4_9489</name>
</gene>
<dbReference type="Proteomes" id="UP000629468">
    <property type="component" value="Unassembled WGS sequence"/>
</dbReference>
<dbReference type="PROSITE" id="PS00687">
    <property type="entry name" value="ALDEHYDE_DEHYDR_GLU"/>
    <property type="match status" value="1"/>
</dbReference>
<evidence type="ECO:0000256" key="4">
    <source>
        <dbReference type="PROSITE-ProRule" id="PRU10007"/>
    </source>
</evidence>
<accession>A0A8H7C3A8</accession>
<dbReference type="InterPro" id="IPR016161">
    <property type="entry name" value="Ald_DH/histidinol_DH"/>
</dbReference>
<dbReference type="EMBL" id="JABXXO010000013">
    <property type="protein sequence ID" value="KAF7761497.1"/>
    <property type="molecule type" value="Genomic_DNA"/>
</dbReference>
<keyword evidence="2 5" id="KW-0560">Oxidoreductase</keyword>
<dbReference type="Gene3D" id="3.40.309.10">
    <property type="entry name" value="Aldehyde Dehydrogenase, Chain A, domain 2"/>
    <property type="match status" value="1"/>
</dbReference>
<dbReference type="Gene3D" id="3.40.605.10">
    <property type="entry name" value="Aldehyde Dehydrogenase, Chain A, domain 1"/>
    <property type="match status" value="1"/>
</dbReference>
<dbReference type="InterPro" id="IPR029510">
    <property type="entry name" value="Ald_DH_CS_GLU"/>
</dbReference>
<dbReference type="InterPro" id="IPR016162">
    <property type="entry name" value="Ald_DH_N"/>
</dbReference>
<evidence type="ECO:0000256" key="1">
    <source>
        <dbReference type="ARBA" id="ARBA00009986"/>
    </source>
</evidence>
<comment type="similarity">
    <text evidence="1 5">Belongs to the aldehyde dehydrogenase family.</text>
</comment>
<evidence type="ECO:0000313" key="7">
    <source>
        <dbReference type="EMBL" id="KAF7761497.1"/>
    </source>
</evidence>
<dbReference type="InterPro" id="IPR016163">
    <property type="entry name" value="Ald_DH_C"/>
</dbReference>
<organism evidence="7 8">
    <name type="scientific">Agaricus bisporus var. burnettii</name>
    <dbReference type="NCBI Taxonomy" id="192524"/>
    <lineage>
        <taxon>Eukaryota</taxon>
        <taxon>Fungi</taxon>
        <taxon>Dikarya</taxon>
        <taxon>Basidiomycota</taxon>
        <taxon>Agaricomycotina</taxon>
        <taxon>Agaricomycetes</taxon>
        <taxon>Agaricomycetidae</taxon>
        <taxon>Agaricales</taxon>
        <taxon>Agaricineae</taxon>
        <taxon>Agaricaceae</taxon>
        <taxon>Agaricus</taxon>
    </lineage>
</organism>
<dbReference type="PANTHER" id="PTHR42986">
    <property type="entry name" value="BENZALDEHYDE DEHYDROGENASE YFMT"/>
    <property type="match status" value="1"/>
</dbReference>
<comment type="caution">
    <text evidence="7">The sequence shown here is derived from an EMBL/GenBank/DDBJ whole genome shotgun (WGS) entry which is preliminary data.</text>
</comment>
<feature type="domain" description="Aldehyde dehydrogenase" evidence="6">
    <location>
        <begin position="20"/>
        <end position="473"/>
    </location>
</feature>
<dbReference type="InterPro" id="IPR015590">
    <property type="entry name" value="Aldehyde_DH_dom"/>
</dbReference>
<reference evidence="7 8" key="1">
    <citation type="journal article" name="Sci. Rep.">
        <title>Telomere-to-telomere assembled and centromere annotated genomes of the two main subspecies of the button mushroom Agaricus bisporus reveal especially polymorphic chromosome ends.</title>
        <authorList>
            <person name="Sonnenberg A.S.M."/>
            <person name="Sedaghat-Telgerd N."/>
            <person name="Lavrijssen B."/>
            <person name="Ohm R.A."/>
            <person name="Hendrickx P.M."/>
            <person name="Scholtmeijer K."/>
            <person name="Baars J.J.P."/>
            <person name="van Peer A."/>
        </authorList>
    </citation>
    <scope>NUCLEOTIDE SEQUENCE [LARGE SCALE GENOMIC DNA]</scope>
    <source>
        <strain evidence="7 8">H119_p4</strain>
    </source>
</reference>
<evidence type="ECO:0000313" key="8">
    <source>
        <dbReference type="Proteomes" id="UP000629468"/>
    </source>
</evidence>
<dbReference type="PANTHER" id="PTHR42986:SF1">
    <property type="entry name" value="BENZALDEHYDE DEHYDROGENASE YFMT"/>
    <property type="match status" value="1"/>
</dbReference>
<dbReference type="GO" id="GO:0016620">
    <property type="term" value="F:oxidoreductase activity, acting on the aldehyde or oxo group of donors, NAD or NADP as acceptor"/>
    <property type="evidence" value="ECO:0007669"/>
    <property type="project" value="InterPro"/>
</dbReference>
<protein>
    <recommendedName>
        <fullName evidence="6">Aldehyde dehydrogenase domain-containing protein</fullName>
    </recommendedName>
</protein>
<dbReference type="SUPFAM" id="SSF53720">
    <property type="entry name" value="ALDH-like"/>
    <property type="match status" value="1"/>
</dbReference>
<keyword evidence="3" id="KW-0520">NAD</keyword>
<name>A0A8H7C3A8_AGABI</name>
<dbReference type="AlphaFoldDB" id="A0A8H7C3A8"/>
<evidence type="ECO:0000256" key="5">
    <source>
        <dbReference type="RuleBase" id="RU003345"/>
    </source>
</evidence>
<sequence length="490" mass="52381">MATSVPFTPLIIDGQERPSANSKTFEVYTPQSGRLVGTAAAATSQDCRDAIEAAARAQKSWEKTRPVERRDIFLKAADILSSEPWMKLMQEANTQEVAFAPAWSVLDSTIPSSYIRVQAGLVDQLKGQVYPSVHLPGIQVHVQPRAKGVLLAIAPWNAPGALTIRAIAIPIFCGNAVVLKGSELSPRMHYLITKAFHEAGLPKGVLNCISVAQSDTPSLVSEIIAHPLIRHVNFTGSDRVGRIVAMEAAKHLKPCVLELGGKAPTVVLQDADLNEAAKAIVDSALLNSGQVCMSTERVIVHKSIAEKLIAIIRNIVSGLKAGDLTTDPSAKLGPLFSTASADRLVGILKDAKESGAEVILGDLANNKSIVQPHLIKDVKPGMKIWDEESFGPVIVFATFATVDEAIELANASSFSLTSSVWSADVMLAQEIAYQIRYSAVNINGPTIHSEPSDGLIGLSGSSGYGRFDVANFTDKRTVMIHPKGRTYALA</sequence>
<evidence type="ECO:0000256" key="2">
    <source>
        <dbReference type="ARBA" id="ARBA00023002"/>
    </source>
</evidence>